<dbReference type="CDD" id="cd04301">
    <property type="entry name" value="NAT_SF"/>
    <property type="match status" value="1"/>
</dbReference>
<dbReference type="PROSITE" id="PS51186">
    <property type="entry name" value="GNAT"/>
    <property type="match status" value="1"/>
</dbReference>
<evidence type="ECO:0000313" key="4">
    <source>
        <dbReference type="EMBL" id="VVM42815.1"/>
    </source>
</evidence>
<feature type="domain" description="N-acetyltransferase" evidence="3">
    <location>
        <begin position="2"/>
        <end position="155"/>
    </location>
</feature>
<organism evidence="4 5">
    <name type="scientific">Pseudomonas fluorescens</name>
    <dbReference type="NCBI Taxonomy" id="294"/>
    <lineage>
        <taxon>Bacteria</taxon>
        <taxon>Pseudomonadati</taxon>
        <taxon>Pseudomonadota</taxon>
        <taxon>Gammaproteobacteria</taxon>
        <taxon>Pseudomonadales</taxon>
        <taxon>Pseudomonadaceae</taxon>
        <taxon>Pseudomonas</taxon>
    </lineage>
</organism>
<proteinExistence type="predicted"/>
<evidence type="ECO:0000256" key="2">
    <source>
        <dbReference type="ARBA" id="ARBA00023315"/>
    </source>
</evidence>
<name>A0A5E6PP26_PSEFL</name>
<dbReference type="InterPro" id="IPR016181">
    <property type="entry name" value="Acyl_CoA_acyltransferase"/>
</dbReference>
<dbReference type="GO" id="GO:0016747">
    <property type="term" value="F:acyltransferase activity, transferring groups other than amino-acyl groups"/>
    <property type="evidence" value="ECO:0007669"/>
    <property type="project" value="InterPro"/>
</dbReference>
<dbReference type="RefSeq" id="WP_150569076.1">
    <property type="nucleotide sequence ID" value="NZ_CABVHF010000001.1"/>
</dbReference>
<dbReference type="Gene3D" id="3.40.630.30">
    <property type="match status" value="1"/>
</dbReference>
<keyword evidence="1" id="KW-0808">Transferase</keyword>
<dbReference type="SUPFAM" id="SSF55729">
    <property type="entry name" value="Acyl-CoA N-acyltransferases (Nat)"/>
    <property type="match status" value="1"/>
</dbReference>
<reference evidence="4 5" key="1">
    <citation type="submission" date="2019-09" db="EMBL/GenBank/DDBJ databases">
        <authorList>
            <person name="Chandra G."/>
            <person name="Truman W A."/>
        </authorList>
    </citation>
    <scope>NUCLEOTIDE SEQUENCE [LARGE SCALE GENOMIC DNA]</scope>
    <source>
        <strain evidence="4">PS631</strain>
    </source>
</reference>
<dbReference type="Pfam" id="PF13508">
    <property type="entry name" value="Acetyltransf_7"/>
    <property type="match status" value="1"/>
</dbReference>
<dbReference type="InterPro" id="IPR050832">
    <property type="entry name" value="Bact_Acetyltransf"/>
</dbReference>
<evidence type="ECO:0000259" key="3">
    <source>
        <dbReference type="PROSITE" id="PS51186"/>
    </source>
</evidence>
<keyword evidence="2" id="KW-0012">Acyltransferase</keyword>
<dbReference type="InterPro" id="IPR000182">
    <property type="entry name" value="GNAT_dom"/>
</dbReference>
<dbReference type="Proteomes" id="UP000399692">
    <property type="component" value="Unassembled WGS sequence"/>
</dbReference>
<dbReference type="PANTHER" id="PTHR43877:SF2">
    <property type="entry name" value="AMINOALKYLPHOSPHONATE N-ACETYLTRANSFERASE-RELATED"/>
    <property type="match status" value="1"/>
</dbReference>
<gene>
    <name evidence="4" type="ORF">PS631_00378</name>
</gene>
<dbReference type="PANTHER" id="PTHR43877">
    <property type="entry name" value="AMINOALKYLPHOSPHONATE N-ACETYLTRANSFERASE-RELATED-RELATED"/>
    <property type="match status" value="1"/>
</dbReference>
<accession>A0A5E6PP26</accession>
<dbReference type="OrthoDB" id="7356080at2"/>
<evidence type="ECO:0000256" key="1">
    <source>
        <dbReference type="ARBA" id="ARBA00022679"/>
    </source>
</evidence>
<protein>
    <recommendedName>
        <fullName evidence="3">N-acetyltransferase domain-containing protein</fullName>
    </recommendedName>
</protein>
<evidence type="ECO:0000313" key="5">
    <source>
        <dbReference type="Proteomes" id="UP000399692"/>
    </source>
</evidence>
<dbReference type="AlphaFoldDB" id="A0A5E6PP26"/>
<dbReference type="EMBL" id="CABVHF010000001">
    <property type="protein sequence ID" value="VVM42815.1"/>
    <property type="molecule type" value="Genomic_DNA"/>
</dbReference>
<sequence length="158" mass="17110">MFEIRRATRQDAQTAFDIRRLAIRAQCIGAYSEEAMLRWTQGSLSEAFSDLVAAHFYLVCDQGMVVATGMLDVARTEIGAIFVHPDYMGRGIGRLLMAHLEGLAQAAGLTQITLDATLNAAAFYRSCGFAGDDQGIYHSPSGLQLACVPMRKALHAPG</sequence>